<protein>
    <recommendedName>
        <fullName evidence="5">AT-hook motif nuclear-localized protein</fullName>
    </recommendedName>
</protein>
<evidence type="ECO:0000256" key="2">
    <source>
        <dbReference type="ARBA" id="ARBA00023015"/>
    </source>
</evidence>
<keyword evidence="10" id="KW-1185">Reference proteome</keyword>
<dbReference type="OrthoDB" id="1903967at2759"/>
<feature type="compositionally biased region" description="Gly residues" evidence="6">
    <location>
        <begin position="155"/>
        <end position="175"/>
    </location>
</feature>
<feature type="region of interest" description="Disordered" evidence="6">
    <location>
        <begin position="442"/>
        <end position="487"/>
    </location>
</feature>
<evidence type="ECO:0000313" key="9">
    <source>
        <dbReference type="EMBL" id="CDP15347.1"/>
    </source>
</evidence>
<evidence type="ECO:0000313" key="10">
    <source>
        <dbReference type="Proteomes" id="UP000295252"/>
    </source>
</evidence>
<dbReference type="Gene3D" id="3.30.1330.80">
    <property type="entry name" value="Hypothetical protein, similar to alpha- acetolactate decarboxylase, domain 2"/>
    <property type="match status" value="1"/>
</dbReference>
<keyword evidence="4 5" id="KW-0804">Transcription</keyword>
<evidence type="ECO:0000256" key="6">
    <source>
        <dbReference type="SAM" id="MobiDB-lite"/>
    </source>
</evidence>
<keyword evidence="7" id="KW-0812">Transmembrane</keyword>
<dbReference type="SMART" id="SM00384">
    <property type="entry name" value="AT_hook"/>
    <property type="match status" value="2"/>
</dbReference>
<dbReference type="InterPro" id="IPR017956">
    <property type="entry name" value="AT_hook_DNA-bd_motif"/>
</dbReference>
<dbReference type="PANTHER" id="PTHR31500">
    <property type="entry name" value="AT-HOOK MOTIF NUCLEAR-LOCALIZED PROTEIN 9"/>
    <property type="match status" value="1"/>
</dbReference>
<dbReference type="Proteomes" id="UP000295252">
    <property type="component" value="Chromosome VIII"/>
</dbReference>
<keyword evidence="2 5" id="KW-0805">Transcription regulation</keyword>
<dbReference type="InParanoid" id="A0A068V458"/>
<dbReference type="PhylomeDB" id="A0A068V458"/>
<dbReference type="STRING" id="49390.A0A068V458"/>
<dbReference type="PROSITE" id="PS51742">
    <property type="entry name" value="PPC"/>
    <property type="match status" value="1"/>
</dbReference>
<name>A0A068V458_COFCA</name>
<feature type="compositionally biased region" description="Low complexity" evidence="6">
    <location>
        <begin position="176"/>
        <end position="189"/>
    </location>
</feature>
<comment type="subcellular location">
    <subcellularLocation>
        <location evidence="5">Nucleus</location>
    </subcellularLocation>
</comment>
<evidence type="ECO:0000256" key="1">
    <source>
        <dbReference type="ARBA" id="ARBA00003687"/>
    </source>
</evidence>
<dbReference type="CDD" id="cd11378">
    <property type="entry name" value="DUF296"/>
    <property type="match status" value="1"/>
</dbReference>
<dbReference type="GO" id="GO:0003680">
    <property type="term" value="F:minor groove of adenine-thymine-rich DNA binding"/>
    <property type="evidence" value="ECO:0007669"/>
    <property type="project" value="UniProtKB-UniRule"/>
</dbReference>
<gene>
    <name evidence="9" type="ORF">GSCOC_T00043042001</name>
</gene>
<comment type="domain">
    <text evidence="5">The PPC domain mediates interactions between AHL proteins.</text>
</comment>
<dbReference type="GO" id="GO:0005634">
    <property type="term" value="C:nucleus"/>
    <property type="evidence" value="ECO:0007669"/>
    <property type="project" value="UniProtKB-SubCell"/>
</dbReference>
<feature type="region of interest" description="Disordered" evidence="6">
    <location>
        <begin position="101"/>
        <end position="127"/>
    </location>
</feature>
<evidence type="ECO:0000256" key="5">
    <source>
        <dbReference type="RuleBase" id="RU367031"/>
    </source>
</evidence>
<dbReference type="EMBL" id="HG739182">
    <property type="protein sequence ID" value="CDP15347.1"/>
    <property type="molecule type" value="Genomic_DNA"/>
</dbReference>
<dbReference type="InterPro" id="IPR005175">
    <property type="entry name" value="PPC_dom"/>
</dbReference>
<comment type="function">
    <text evidence="1 5">Transcription factor that specifically binds AT-rich DNA sequences related to the nuclear matrix attachment regions (MARs).</text>
</comment>
<dbReference type="SUPFAM" id="SSF117856">
    <property type="entry name" value="AF0104/ALDC/Ptd012-like"/>
    <property type="match status" value="1"/>
</dbReference>
<evidence type="ECO:0000256" key="3">
    <source>
        <dbReference type="ARBA" id="ARBA00023125"/>
    </source>
</evidence>
<keyword evidence="3 5" id="KW-0238">DNA-binding</keyword>
<reference evidence="10" key="1">
    <citation type="journal article" date="2014" name="Science">
        <title>The coffee genome provides insight into the convergent evolution of caffeine biosynthesis.</title>
        <authorList>
            <person name="Denoeud F."/>
            <person name="Carretero-Paulet L."/>
            <person name="Dereeper A."/>
            <person name="Droc G."/>
            <person name="Guyot R."/>
            <person name="Pietrella M."/>
            <person name="Zheng C."/>
            <person name="Alberti A."/>
            <person name="Anthony F."/>
            <person name="Aprea G."/>
            <person name="Aury J.M."/>
            <person name="Bento P."/>
            <person name="Bernard M."/>
            <person name="Bocs S."/>
            <person name="Campa C."/>
            <person name="Cenci A."/>
            <person name="Combes M.C."/>
            <person name="Crouzillat D."/>
            <person name="Da Silva C."/>
            <person name="Daddiego L."/>
            <person name="De Bellis F."/>
            <person name="Dussert S."/>
            <person name="Garsmeur O."/>
            <person name="Gayraud T."/>
            <person name="Guignon V."/>
            <person name="Jahn K."/>
            <person name="Jamilloux V."/>
            <person name="Joet T."/>
            <person name="Labadie K."/>
            <person name="Lan T."/>
            <person name="Leclercq J."/>
            <person name="Lepelley M."/>
            <person name="Leroy T."/>
            <person name="Li L.T."/>
            <person name="Librado P."/>
            <person name="Lopez L."/>
            <person name="Munoz A."/>
            <person name="Noel B."/>
            <person name="Pallavicini A."/>
            <person name="Perrotta G."/>
            <person name="Poncet V."/>
            <person name="Pot D."/>
            <person name="Priyono X."/>
            <person name="Rigoreau M."/>
            <person name="Rouard M."/>
            <person name="Rozas J."/>
            <person name="Tranchant-Dubreuil C."/>
            <person name="VanBuren R."/>
            <person name="Zhang Q."/>
            <person name="Andrade A.C."/>
            <person name="Argout X."/>
            <person name="Bertrand B."/>
            <person name="de Kochko A."/>
            <person name="Graziosi G."/>
            <person name="Henry R.J."/>
            <person name="Jayarama X."/>
            <person name="Ming R."/>
            <person name="Nagai C."/>
            <person name="Rounsley S."/>
            <person name="Sankoff D."/>
            <person name="Giuliano G."/>
            <person name="Albert V.A."/>
            <person name="Wincker P."/>
            <person name="Lashermes P."/>
        </authorList>
    </citation>
    <scope>NUCLEOTIDE SEQUENCE [LARGE SCALE GENOMIC DNA]</scope>
    <source>
        <strain evidence="10">cv. DH200-94</strain>
    </source>
</reference>
<keyword evidence="5" id="KW-0539">Nucleus</keyword>
<organism evidence="9 10">
    <name type="scientific">Coffea canephora</name>
    <name type="common">Robusta coffee</name>
    <dbReference type="NCBI Taxonomy" id="49390"/>
    <lineage>
        <taxon>Eukaryota</taxon>
        <taxon>Viridiplantae</taxon>
        <taxon>Streptophyta</taxon>
        <taxon>Embryophyta</taxon>
        <taxon>Tracheophyta</taxon>
        <taxon>Spermatophyta</taxon>
        <taxon>Magnoliopsida</taxon>
        <taxon>eudicotyledons</taxon>
        <taxon>Gunneridae</taxon>
        <taxon>Pentapetalae</taxon>
        <taxon>asterids</taxon>
        <taxon>lamiids</taxon>
        <taxon>Gentianales</taxon>
        <taxon>Rubiaceae</taxon>
        <taxon>Ixoroideae</taxon>
        <taxon>Gardenieae complex</taxon>
        <taxon>Bertiereae - Coffeeae clade</taxon>
        <taxon>Coffeeae</taxon>
        <taxon>Coffea</taxon>
    </lineage>
</organism>
<dbReference type="OMA" id="TEHGAMN"/>
<feature type="region of interest" description="Disordered" evidence="6">
    <location>
        <begin position="155"/>
        <end position="248"/>
    </location>
</feature>
<dbReference type="Pfam" id="PF03479">
    <property type="entry name" value="PCC"/>
    <property type="match status" value="1"/>
</dbReference>
<feature type="transmembrane region" description="Helical" evidence="7">
    <location>
        <begin position="58"/>
        <end position="78"/>
    </location>
</feature>
<sequence length="487" mass="51080">MHKYNRRVSLKVHNTPNEQVVAPQVNSQLSKISLVIAESRHLTTVSLRRTTTIHCCTFPFSLITLSLSLFFFFFFVFFPSPKKEKKKSIYIVFSSRNSGMDLEEKESTESGSPGKTESSPPVSGGGEGMVLPVVMNMAVSMSMENSLGVSAATMEGGGGGGSAEPGGGVVVGSGGVSSRSGDLGLLSGSRGKKKRGRPRKYDSEGNLRLPYMATPTNPPGFTLTSPTSPPHFSSSSSKRGRGRPPGSGNWQLLASLGELFASTAGGDFTPHVVNVYTGEDVAGKILSFAQKGPRGLCVLSANGTVSNVTIRQPGSSGGILTYEGRFEILTLTGSFTISENGGIKSRSGGLSVSLAGPDGRVIGGGVAGLLLAASPIQIVVGSFMPNGYKTHRRKHNSEPRTATAVHGALDAIMSAKPVSQAPPESNILHAPTFNLSVETNGELENSTSNADNPNSTSTDNADWNVSDPTPDQRSTPDINVSVTFEQQ</sequence>
<dbReference type="InterPro" id="IPR039605">
    <property type="entry name" value="AHL"/>
</dbReference>
<accession>A0A068V458</accession>
<keyword evidence="7" id="KW-0472">Membrane</keyword>
<evidence type="ECO:0000259" key="8">
    <source>
        <dbReference type="PROSITE" id="PS51742"/>
    </source>
</evidence>
<keyword evidence="7" id="KW-1133">Transmembrane helix</keyword>
<evidence type="ECO:0000256" key="4">
    <source>
        <dbReference type="ARBA" id="ARBA00023163"/>
    </source>
</evidence>
<feature type="domain" description="PPC" evidence="8">
    <location>
        <begin position="265"/>
        <end position="409"/>
    </location>
</feature>
<dbReference type="Gramene" id="CDP15347">
    <property type="protein sequence ID" value="CDP15347"/>
    <property type="gene ID" value="GSCOC_T00043042001"/>
</dbReference>
<proteinExistence type="predicted"/>
<dbReference type="Pfam" id="PF02178">
    <property type="entry name" value="AT_hook"/>
    <property type="match status" value="2"/>
</dbReference>
<dbReference type="PANTHER" id="PTHR31500:SF56">
    <property type="entry name" value="AT-HOOK MOTIF NUCLEAR-LOCALIZED PROTEIN"/>
    <property type="match status" value="1"/>
</dbReference>
<dbReference type="AlphaFoldDB" id="A0A068V458"/>
<evidence type="ECO:0000256" key="7">
    <source>
        <dbReference type="SAM" id="Phobius"/>
    </source>
</evidence>